<proteinExistence type="predicted"/>
<dbReference type="InterPro" id="IPR036910">
    <property type="entry name" value="HMG_box_dom_sf"/>
</dbReference>
<dbReference type="PANTHER" id="PTHR46232">
    <property type="entry name" value="SMARCE1 REGULATOR OF CHROMATIN"/>
    <property type="match status" value="1"/>
</dbReference>
<dbReference type="EMBL" id="OD001225">
    <property type="protein sequence ID" value="CAD7401072.1"/>
    <property type="molecule type" value="Genomic_DNA"/>
</dbReference>
<dbReference type="GO" id="GO:0016514">
    <property type="term" value="C:SWI/SNF complex"/>
    <property type="evidence" value="ECO:0007669"/>
    <property type="project" value="TreeGrafter"/>
</dbReference>
<dbReference type="AlphaFoldDB" id="A0A7R9CRZ3"/>
<feature type="compositionally biased region" description="Basic and acidic residues" evidence="2">
    <location>
        <begin position="10"/>
        <end position="22"/>
    </location>
</feature>
<dbReference type="Pfam" id="PF00505">
    <property type="entry name" value="HMG_box"/>
    <property type="match status" value="1"/>
</dbReference>
<evidence type="ECO:0000256" key="2">
    <source>
        <dbReference type="SAM" id="MobiDB-lite"/>
    </source>
</evidence>
<dbReference type="InterPro" id="IPR009071">
    <property type="entry name" value="HMG_box_dom"/>
</dbReference>
<dbReference type="SUPFAM" id="SSF47095">
    <property type="entry name" value="HMG-box"/>
    <property type="match status" value="1"/>
</dbReference>
<dbReference type="Gene3D" id="1.10.30.10">
    <property type="entry name" value="High mobility group box domain"/>
    <property type="match status" value="1"/>
</dbReference>
<name>A0A7R9CRZ3_TIMPO</name>
<feature type="region of interest" description="Disordered" evidence="2">
    <location>
        <begin position="1"/>
        <end position="25"/>
    </location>
</feature>
<evidence type="ECO:0000313" key="4">
    <source>
        <dbReference type="EMBL" id="CAD7401072.1"/>
    </source>
</evidence>
<evidence type="ECO:0000259" key="3">
    <source>
        <dbReference type="PROSITE" id="PS50118"/>
    </source>
</evidence>
<feature type="region of interest" description="Disordered" evidence="2">
    <location>
        <begin position="159"/>
        <end position="198"/>
    </location>
</feature>
<dbReference type="PANTHER" id="PTHR46232:SF1">
    <property type="entry name" value="SWI_SNF-RELATED MATRIX-ASSOCIATED ACTIN-DEPENDENT REGULATOR OF CHROMATIN SUBFAMILY E MEMBER 1"/>
    <property type="match status" value="1"/>
</dbReference>
<dbReference type="FunFam" id="1.10.30.10:FF:000048">
    <property type="entry name" value="Putative SWI/SNF-related matrix-associated actin-dependent regulator chromatin subfamily E member"/>
    <property type="match status" value="1"/>
</dbReference>
<organism evidence="4">
    <name type="scientific">Timema poppense</name>
    <name type="common">Walking stick</name>
    <dbReference type="NCBI Taxonomy" id="170557"/>
    <lineage>
        <taxon>Eukaryota</taxon>
        <taxon>Metazoa</taxon>
        <taxon>Ecdysozoa</taxon>
        <taxon>Arthropoda</taxon>
        <taxon>Hexapoda</taxon>
        <taxon>Insecta</taxon>
        <taxon>Pterygota</taxon>
        <taxon>Neoptera</taxon>
        <taxon>Polyneoptera</taxon>
        <taxon>Phasmatodea</taxon>
        <taxon>Timematodea</taxon>
        <taxon>Timematoidea</taxon>
        <taxon>Timematidae</taxon>
        <taxon>Timema</taxon>
    </lineage>
</organism>
<dbReference type="CDD" id="cd21983">
    <property type="entry name" value="HMG-box_SMARCE1"/>
    <property type="match status" value="1"/>
</dbReference>
<dbReference type="PROSITE" id="PS50118">
    <property type="entry name" value="HMG_BOX_2"/>
    <property type="match status" value="1"/>
</dbReference>
<sequence length="212" mass="24281">MLPSVGGEEGETRVPKPPKPPEKPLMPYMRYSRKVWDQVKAQNPELKLWEIGKIIGQMWRDLPEEDKTEYVEEYEAEKLEHENNMKVYHNSPAYVAYIAAKTRGKSGQHKRYVPFPSLLLAPYPSRPSLGSMVMLYGVCFGMFRLCGTHYTTSFTVAQQSSEDREAHERTSSGSGKPADLRIDIQPAEDEDVKADKRKERNRMLRAALCNSK</sequence>
<reference evidence="4" key="1">
    <citation type="submission" date="2020-11" db="EMBL/GenBank/DDBJ databases">
        <authorList>
            <person name="Tran Van P."/>
        </authorList>
    </citation>
    <scope>NUCLEOTIDE SEQUENCE</scope>
</reference>
<feature type="DNA-binding region" description="HMG box" evidence="1">
    <location>
        <begin position="21"/>
        <end position="89"/>
    </location>
</feature>
<dbReference type="GO" id="GO:0031492">
    <property type="term" value="F:nucleosomal DNA binding"/>
    <property type="evidence" value="ECO:0007669"/>
    <property type="project" value="TreeGrafter"/>
</dbReference>
<protein>
    <recommendedName>
        <fullName evidence="3">HMG box domain-containing protein</fullName>
    </recommendedName>
</protein>
<feature type="compositionally biased region" description="Basic and acidic residues" evidence="2">
    <location>
        <begin position="161"/>
        <end position="170"/>
    </location>
</feature>
<keyword evidence="1" id="KW-0238">DNA-binding</keyword>
<accession>A0A7R9CRZ3</accession>
<dbReference type="GO" id="GO:0045892">
    <property type="term" value="P:negative regulation of DNA-templated transcription"/>
    <property type="evidence" value="ECO:0007669"/>
    <property type="project" value="TreeGrafter"/>
</dbReference>
<keyword evidence="1" id="KW-0539">Nucleus</keyword>
<dbReference type="SMART" id="SM00398">
    <property type="entry name" value="HMG"/>
    <property type="match status" value="1"/>
</dbReference>
<gene>
    <name evidence="4" type="ORF">TPSB3V08_LOCUS2921</name>
</gene>
<dbReference type="GO" id="GO:0016922">
    <property type="term" value="F:nuclear receptor binding"/>
    <property type="evidence" value="ECO:0007669"/>
    <property type="project" value="TreeGrafter"/>
</dbReference>
<feature type="domain" description="HMG box" evidence="3">
    <location>
        <begin position="21"/>
        <end position="89"/>
    </location>
</feature>
<evidence type="ECO:0000256" key="1">
    <source>
        <dbReference type="PROSITE-ProRule" id="PRU00267"/>
    </source>
</evidence>